<dbReference type="FunFam" id="1.25.40.10:FF:000366">
    <property type="entry name" value="Pentatricopeptide (PPR) repeat-containing protein"/>
    <property type="match status" value="1"/>
</dbReference>
<evidence type="ECO:0000256" key="3">
    <source>
        <dbReference type="PROSITE-ProRule" id="PRU00708"/>
    </source>
</evidence>
<dbReference type="PROSITE" id="PS51375">
    <property type="entry name" value="PPR"/>
    <property type="match status" value="5"/>
</dbReference>
<dbReference type="FunFam" id="1.25.40.10:FF:000031">
    <property type="entry name" value="Pentatricopeptide repeat-containing protein mitochondrial"/>
    <property type="match status" value="1"/>
</dbReference>
<evidence type="ECO:0000313" key="5">
    <source>
        <dbReference type="EMBL" id="KAK7312746.1"/>
    </source>
</evidence>
<feature type="repeat" description="PPR" evidence="3">
    <location>
        <begin position="400"/>
        <end position="434"/>
    </location>
</feature>
<gene>
    <name evidence="5" type="ORF">VNO77_36841</name>
</gene>
<dbReference type="FunFam" id="1.25.40.10:FF:000344">
    <property type="entry name" value="Pentatricopeptide repeat-containing protein"/>
    <property type="match status" value="1"/>
</dbReference>
<comment type="similarity">
    <text evidence="1">Belongs to the PPR family. PCMP-H subfamily.</text>
</comment>
<dbReference type="InterPro" id="IPR046960">
    <property type="entry name" value="PPR_At4g14850-like_plant"/>
</dbReference>
<feature type="repeat" description="PPR" evidence="3">
    <location>
        <begin position="299"/>
        <end position="333"/>
    </location>
</feature>
<dbReference type="FunFam" id="1.25.40.10:FF:000073">
    <property type="entry name" value="Pentatricopeptide repeat-containing protein chloroplastic"/>
    <property type="match status" value="1"/>
</dbReference>
<feature type="repeat" description="PPR" evidence="3">
    <location>
        <begin position="197"/>
        <end position="231"/>
    </location>
</feature>
<sequence length="707" mass="78886">MKESLNLALKLKTTTLITKPCSSNTLPLPSLQCGRLLQSLTNTKSFTQTQQLHAHITTSGTLLHNIYLATKLSACYASCGHMPQAQFIFDQIVLKNSFLWNSMIRGYACNGSPSRSLVLYREMLSFGLKADNFTHPFVLKACGDLLLREMGRKVHALVVVGGLESDIYVGNSLLSMYYKFGDMATARLVFDKMPMRDLTSWNTVISGHVKNGEGREAFAVFYHMRRDGFVGDGTTLLALLCACGDLMDLKMGKAVHGYVVRNSGKLCNAFLSNSLIDMYCNCDSMSAARKLFEDLKVKDTVSWNSLISGYEKRGDAFKVLELFSQMVIGGVIPDEVTVISMLGACNQISALLLGSSVHSYIVKKGYGVNSAVGTALVSMYANCGSLPCANCAFDEMPEKNLASWTVMVMGFGIHGRGREAISIFYEMLGKNITPDEGIFTSVLSACSHSGLVDEGKEIFYKMTRDYNVEPGPTHYSCLVDLLGRAGYLDEAYAFVDNMKVKPIEDVWTALLSACRLHRNVKLAEISAQKLFEMNPNGVSGYVCLSNIYAAERQWKDVEKVRALVKKRRLRKPPSYSFVELNKTVHQFFVGDKTHQQSDNIYAKLKDLNEQLKKAGYKPDTSSVLYDVEEEIKEKLLWDHSERLALAFALINTYPGTTIRITKNLRVCGDCHTVIKMISKLMSREIIMRDICRFHHFRDGLCSCGGYW</sequence>
<evidence type="ECO:0000256" key="1">
    <source>
        <dbReference type="ARBA" id="ARBA00006643"/>
    </source>
</evidence>
<evidence type="ECO:0000259" key="4">
    <source>
        <dbReference type="Pfam" id="PF14432"/>
    </source>
</evidence>
<dbReference type="AlphaFoldDB" id="A0AAN9KA76"/>
<evidence type="ECO:0000256" key="2">
    <source>
        <dbReference type="ARBA" id="ARBA00022737"/>
    </source>
</evidence>
<organism evidence="5 6">
    <name type="scientific">Canavalia gladiata</name>
    <name type="common">Sword bean</name>
    <name type="synonym">Dolichos gladiatus</name>
    <dbReference type="NCBI Taxonomy" id="3824"/>
    <lineage>
        <taxon>Eukaryota</taxon>
        <taxon>Viridiplantae</taxon>
        <taxon>Streptophyta</taxon>
        <taxon>Embryophyta</taxon>
        <taxon>Tracheophyta</taxon>
        <taxon>Spermatophyta</taxon>
        <taxon>Magnoliopsida</taxon>
        <taxon>eudicotyledons</taxon>
        <taxon>Gunneridae</taxon>
        <taxon>Pentapetalae</taxon>
        <taxon>rosids</taxon>
        <taxon>fabids</taxon>
        <taxon>Fabales</taxon>
        <taxon>Fabaceae</taxon>
        <taxon>Papilionoideae</taxon>
        <taxon>50 kb inversion clade</taxon>
        <taxon>NPAAA clade</taxon>
        <taxon>indigoferoid/millettioid clade</taxon>
        <taxon>Phaseoleae</taxon>
        <taxon>Canavalia</taxon>
    </lineage>
</organism>
<dbReference type="EMBL" id="JAYMYQ010000009">
    <property type="protein sequence ID" value="KAK7312746.1"/>
    <property type="molecule type" value="Genomic_DNA"/>
</dbReference>
<feature type="repeat" description="PPR" evidence="3">
    <location>
        <begin position="96"/>
        <end position="130"/>
    </location>
</feature>
<reference evidence="5 6" key="1">
    <citation type="submission" date="2024-01" db="EMBL/GenBank/DDBJ databases">
        <title>The genomes of 5 underutilized Papilionoideae crops provide insights into root nodulation and disease resistanc.</title>
        <authorList>
            <person name="Jiang F."/>
        </authorList>
    </citation>
    <scope>NUCLEOTIDE SEQUENCE [LARGE SCALE GENOMIC DNA]</scope>
    <source>
        <strain evidence="5">LVBAO_FW01</strain>
        <tissue evidence="5">Leaves</tissue>
    </source>
</reference>
<proteinExistence type="inferred from homology"/>
<dbReference type="PANTHER" id="PTHR24015:SF1063">
    <property type="entry name" value="OS12G0156900 PROTEIN"/>
    <property type="match status" value="1"/>
</dbReference>
<protein>
    <recommendedName>
        <fullName evidence="4">DYW domain-containing protein</fullName>
    </recommendedName>
</protein>
<dbReference type="Pfam" id="PF14432">
    <property type="entry name" value="DYW_deaminase"/>
    <property type="match status" value="1"/>
</dbReference>
<dbReference type="InterPro" id="IPR032867">
    <property type="entry name" value="DYW_dom"/>
</dbReference>
<dbReference type="Pfam" id="PF01535">
    <property type="entry name" value="PPR"/>
    <property type="match status" value="6"/>
</dbReference>
<dbReference type="PANTHER" id="PTHR24015">
    <property type="entry name" value="OS07G0578800 PROTEIN-RELATED"/>
    <property type="match status" value="1"/>
</dbReference>
<dbReference type="Pfam" id="PF20431">
    <property type="entry name" value="E_motif"/>
    <property type="match status" value="1"/>
</dbReference>
<evidence type="ECO:0000313" key="6">
    <source>
        <dbReference type="Proteomes" id="UP001367508"/>
    </source>
</evidence>
<dbReference type="InterPro" id="IPR046848">
    <property type="entry name" value="E_motif"/>
</dbReference>
<dbReference type="Proteomes" id="UP001367508">
    <property type="component" value="Unassembled WGS sequence"/>
</dbReference>
<dbReference type="NCBIfam" id="TIGR00756">
    <property type="entry name" value="PPR"/>
    <property type="match status" value="5"/>
</dbReference>
<feature type="domain" description="DYW" evidence="4">
    <location>
        <begin position="615"/>
        <end position="707"/>
    </location>
</feature>
<comment type="caution">
    <text evidence="5">The sequence shown here is derived from an EMBL/GenBank/DDBJ whole genome shotgun (WGS) entry which is preliminary data.</text>
</comment>
<dbReference type="GO" id="GO:0009451">
    <property type="term" value="P:RNA modification"/>
    <property type="evidence" value="ECO:0007669"/>
    <property type="project" value="InterPro"/>
</dbReference>
<dbReference type="Gene3D" id="1.25.40.10">
    <property type="entry name" value="Tetratricopeptide repeat domain"/>
    <property type="match status" value="5"/>
</dbReference>
<feature type="repeat" description="PPR" evidence="3">
    <location>
        <begin position="435"/>
        <end position="470"/>
    </location>
</feature>
<dbReference type="InterPro" id="IPR002885">
    <property type="entry name" value="PPR_rpt"/>
</dbReference>
<keyword evidence="6" id="KW-1185">Reference proteome</keyword>
<name>A0AAN9KA76_CANGL</name>
<dbReference type="InterPro" id="IPR046849">
    <property type="entry name" value="E2_motif"/>
</dbReference>
<dbReference type="Pfam" id="PF13041">
    <property type="entry name" value="PPR_2"/>
    <property type="match status" value="1"/>
</dbReference>
<dbReference type="GO" id="GO:0003723">
    <property type="term" value="F:RNA binding"/>
    <property type="evidence" value="ECO:0007669"/>
    <property type="project" value="InterPro"/>
</dbReference>
<accession>A0AAN9KA76</accession>
<keyword evidence="2" id="KW-0677">Repeat</keyword>
<dbReference type="InterPro" id="IPR011990">
    <property type="entry name" value="TPR-like_helical_dom_sf"/>
</dbReference>
<dbReference type="Pfam" id="PF20430">
    <property type="entry name" value="Eplus_motif"/>
    <property type="match status" value="1"/>
</dbReference>
<dbReference type="GO" id="GO:0008270">
    <property type="term" value="F:zinc ion binding"/>
    <property type="evidence" value="ECO:0007669"/>
    <property type="project" value="InterPro"/>
</dbReference>